<dbReference type="STRING" id="139420.A0A371DRV7"/>
<dbReference type="Proteomes" id="UP000256964">
    <property type="component" value="Unassembled WGS sequence"/>
</dbReference>
<dbReference type="PANTHER" id="PTHR47642">
    <property type="entry name" value="ATP-DEPENDENT DNA HELICASE"/>
    <property type="match status" value="1"/>
</dbReference>
<feature type="non-terminal residue" evidence="1">
    <location>
        <position position="282"/>
    </location>
</feature>
<dbReference type="SUPFAM" id="SSF52540">
    <property type="entry name" value="P-loop containing nucleoside triphosphate hydrolases"/>
    <property type="match status" value="1"/>
</dbReference>
<protein>
    <recommendedName>
        <fullName evidence="3">ATP-dependent DNA helicase</fullName>
    </recommendedName>
</protein>
<dbReference type="EMBL" id="KZ857382">
    <property type="protein sequence ID" value="RDX55293.1"/>
    <property type="molecule type" value="Genomic_DNA"/>
</dbReference>
<dbReference type="OrthoDB" id="2986975at2759"/>
<dbReference type="InterPro" id="IPR027417">
    <property type="entry name" value="P-loop_NTPase"/>
</dbReference>
<evidence type="ECO:0000313" key="2">
    <source>
        <dbReference type="Proteomes" id="UP000256964"/>
    </source>
</evidence>
<proteinExistence type="predicted"/>
<keyword evidence="2" id="KW-1185">Reference proteome</keyword>
<dbReference type="InterPro" id="IPR051055">
    <property type="entry name" value="PIF1_helicase"/>
</dbReference>
<evidence type="ECO:0000313" key="1">
    <source>
        <dbReference type="EMBL" id="RDX55293.1"/>
    </source>
</evidence>
<organism evidence="1 2">
    <name type="scientific">Lentinus brumalis</name>
    <dbReference type="NCBI Taxonomy" id="2498619"/>
    <lineage>
        <taxon>Eukaryota</taxon>
        <taxon>Fungi</taxon>
        <taxon>Dikarya</taxon>
        <taxon>Basidiomycota</taxon>
        <taxon>Agaricomycotina</taxon>
        <taxon>Agaricomycetes</taxon>
        <taxon>Polyporales</taxon>
        <taxon>Polyporaceae</taxon>
        <taxon>Lentinus</taxon>
    </lineage>
</organism>
<evidence type="ECO:0008006" key="3">
    <source>
        <dbReference type="Google" id="ProtNLM"/>
    </source>
</evidence>
<dbReference type="AlphaFoldDB" id="A0A371DRV7"/>
<reference evidence="1 2" key="1">
    <citation type="journal article" date="2018" name="Biotechnol. Biofuels">
        <title>Integrative visual omics of the white-rot fungus Polyporus brumalis exposes the biotechnological potential of its oxidative enzymes for delignifying raw plant biomass.</title>
        <authorList>
            <person name="Miyauchi S."/>
            <person name="Rancon A."/>
            <person name="Drula E."/>
            <person name="Hage H."/>
            <person name="Chaduli D."/>
            <person name="Favel A."/>
            <person name="Grisel S."/>
            <person name="Henrissat B."/>
            <person name="Herpoel-Gimbert I."/>
            <person name="Ruiz-Duenas F.J."/>
            <person name="Chevret D."/>
            <person name="Hainaut M."/>
            <person name="Lin J."/>
            <person name="Wang M."/>
            <person name="Pangilinan J."/>
            <person name="Lipzen A."/>
            <person name="Lesage-Meessen L."/>
            <person name="Navarro D."/>
            <person name="Riley R."/>
            <person name="Grigoriev I.V."/>
            <person name="Zhou S."/>
            <person name="Raouche S."/>
            <person name="Rosso M.N."/>
        </authorList>
    </citation>
    <scope>NUCLEOTIDE SEQUENCE [LARGE SCALE GENOMIC DNA]</scope>
    <source>
        <strain evidence="1 2">BRFM 1820</strain>
    </source>
</reference>
<gene>
    <name evidence="1" type="ORF">OH76DRAFT_1331288</name>
</gene>
<sequence>LTADAKRNLRAFWKGKRYLILDEFSMLGKSFFAILSRHIAIALEGEDLHQFPPVASAMAEALFMRTDNDRDLEKPDRVLGRRIYKEFTTVVILQEQMRVSDPVWRDFLVHLRYARVQQHHIDMLRTLVLAPDDGAAVDVASAAAFADAALVTPRHAVRNEWNAAAARKWCEDQKERLYVVPAEDRIKGKPLTLKERYGVAARMKNDNGRKRKDLPERIELAIGMKVMVTSNIQTDLDLANGARGEIVDIVLHPEEPPIGDAPVVLLQHLPVYVLVKMARTRA</sequence>
<accession>A0A371DRV7</accession>
<feature type="non-terminal residue" evidence="1">
    <location>
        <position position="1"/>
    </location>
</feature>
<name>A0A371DRV7_9APHY</name>